<feature type="compositionally biased region" description="Basic and acidic residues" evidence="1">
    <location>
        <begin position="455"/>
        <end position="467"/>
    </location>
</feature>
<proteinExistence type="predicted"/>
<dbReference type="GO" id="GO:0005886">
    <property type="term" value="C:plasma membrane"/>
    <property type="evidence" value="ECO:0007669"/>
    <property type="project" value="TreeGrafter"/>
</dbReference>
<feature type="region of interest" description="Disordered" evidence="1">
    <location>
        <begin position="45"/>
        <end position="160"/>
    </location>
</feature>
<evidence type="ECO:0000313" key="4">
    <source>
        <dbReference type="EMBL" id="KZT44573.1"/>
    </source>
</evidence>
<keyword evidence="5" id="KW-1185">Reference proteome</keyword>
<feature type="domain" description="CSC1/OSCA1-like 7TM region" evidence="3">
    <location>
        <begin position="879"/>
        <end position="1123"/>
    </location>
</feature>
<dbReference type="STRING" id="1314776.A0A166JBR2"/>
<protein>
    <recommendedName>
        <fullName evidence="3">CSC1/OSCA1-like 7TM region domain-containing protein</fullName>
    </recommendedName>
</protein>
<feature type="compositionally biased region" description="Low complexity" evidence="1">
    <location>
        <begin position="78"/>
        <end position="160"/>
    </location>
</feature>
<dbReference type="InterPro" id="IPR045122">
    <property type="entry name" value="Csc1-like"/>
</dbReference>
<sequence>MLDLCNLPLQHTSIYHEPFRRDITSPLPPSQLWWTSSGGSTFLPTASTSDVQSTNAASGTNGLTSQTDPGPQSTGSTVPSQSDGSSFVSSSTVPPQTSITSTFVSSGGISQQSQTSGSAGASGDGSSSFTTLPSSTSQGGASSTSGVTSPTFTPASSSNGSLASLNDPPVCIGQGVDAQALGILSCLLLSSLIGFALWILFAILRPRFRQLYGVREWFVRPELRPEPLSNRFWAFLFPPLPFIPKLPNDVSDAGSSEERDAELFPSDQELNQRTLWNALLLAAGWTILGLAGALPLYLVNTPCLAQSSPQVQFGGQLSTLQDLSLLRLLTLLDDRSVTTSNMNKRFHILEVLNGKDERPSVNTRLIILTALVLAVGVLPALINLGREFSRLAAFRKRWLQIKCDNLEIGWLSAQKAPGFSSWGEVQLKEFIFNTGLSKGDRLRASDPQSRRSRSRRADIEQGEEERGGDISAIDVQSLFTITDLGHLCDLITERDVILNHLEMAETRYIASFKLSTPDPSIMDIDQMALIHAAPETPNEGRPFISRPRALGGSQRHRRRQPPSRIAPAVPTSYVAPSSYYRLRNFSRTDSQTASLSEDRSFGDRVHSRVIGSRFQELNRDSRLLPAVPYGSIVHLGKAGELEPVHETVPDPSRYGPNYSEEPSSSAGVARTPDDPRQWKHPENISDYEMVDIPPSSELTPNEGYDRNGSPAAQGETEGLVRPRPPRTNVSSSARETFAMRGPSEDPSTTPPPHLRLQLQPPFVRPLSGLAHEQLTAIYDDIRHWRSRLKAANKEIADLQNDIYTNIADGTRIKGWLLTGRGIRFIPGIKMIDGRSKNDIKWHELQREGGNISDLGFWITATMVSILAGALLMAIAGLAVAGAPNVSHYLTFFGPLANHSLGAALATTLAPAILGTMIIVAALAIINYASRFGGSISVSHTQLNAFRATFCLLVIISTIWLVAVGALIFSLRSFDLSNARTRSVANGSIYMAAFLLAVLINLAIIAPALLLLQPVRLWSTLRHEKSALTPRQRFRAIYPAAYNPSVATGCCVLAMVFASMFSVIFPLIGPPVVLLLFLALVAHRYLVGYVYGRVHAGQTGGLTQMWLVRRFGTLLCLQPLLLGLNLLAYRFWTLGGVLVGCGVLIILVVELFTWWRSRLPGIKTLNSQSREALDIFRRAARSPPNVFQSPSNNDEVREGSARQRTRSRGSLASVLDMMSITLAVAPSSGKRRRPVPLANEDIDDLVATERAARTHPDAPPHLPFVDPSEEMVEILYAPELLAPPPTIWLPNDTSGVARQEAHDLQRYHDLNATLDVRASEDVLPPQIRRSTSRRRSSG</sequence>
<evidence type="ECO:0000256" key="1">
    <source>
        <dbReference type="SAM" id="MobiDB-lite"/>
    </source>
</evidence>
<keyword evidence="2" id="KW-0812">Transmembrane</keyword>
<reference evidence="4 5" key="1">
    <citation type="journal article" date="2016" name="Mol. Biol. Evol.">
        <title>Comparative Genomics of Early-Diverging Mushroom-Forming Fungi Provides Insights into the Origins of Lignocellulose Decay Capabilities.</title>
        <authorList>
            <person name="Nagy L.G."/>
            <person name="Riley R."/>
            <person name="Tritt A."/>
            <person name="Adam C."/>
            <person name="Daum C."/>
            <person name="Floudas D."/>
            <person name="Sun H."/>
            <person name="Yadav J.S."/>
            <person name="Pangilinan J."/>
            <person name="Larsson K.H."/>
            <person name="Matsuura K."/>
            <person name="Barry K."/>
            <person name="Labutti K."/>
            <person name="Kuo R."/>
            <person name="Ohm R.A."/>
            <person name="Bhattacharya S.S."/>
            <person name="Shirouzu T."/>
            <person name="Yoshinaga Y."/>
            <person name="Martin F.M."/>
            <person name="Grigoriev I.V."/>
            <person name="Hibbett D.S."/>
        </authorList>
    </citation>
    <scope>NUCLEOTIDE SEQUENCE [LARGE SCALE GENOMIC DNA]</scope>
    <source>
        <strain evidence="4 5">HHB10207 ss-3</strain>
    </source>
</reference>
<name>A0A166JBR2_9AGAM</name>
<feature type="transmembrane region" description="Helical" evidence="2">
    <location>
        <begin position="988"/>
        <end position="1011"/>
    </location>
</feature>
<feature type="transmembrane region" description="Helical" evidence="2">
    <location>
        <begin position="900"/>
        <end position="928"/>
    </location>
</feature>
<feature type="region of interest" description="Disordered" evidence="1">
    <location>
        <begin position="1182"/>
        <end position="1208"/>
    </location>
</feature>
<feature type="region of interest" description="Disordered" evidence="1">
    <location>
        <begin position="535"/>
        <end position="568"/>
    </location>
</feature>
<dbReference type="GO" id="GO:0005227">
    <property type="term" value="F:calcium-activated cation channel activity"/>
    <property type="evidence" value="ECO:0007669"/>
    <property type="project" value="InterPro"/>
</dbReference>
<dbReference type="PANTHER" id="PTHR13018">
    <property type="entry name" value="PROBABLE MEMBRANE PROTEIN DUF221-RELATED"/>
    <property type="match status" value="1"/>
</dbReference>
<dbReference type="Proteomes" id="UP000076798">
    <property type="component" value="Unassembled WGS sequence"/>
</dbReference>
<feature type="transmembrane region" description="Helical" evidence="2">
    <location>
        <begin position="1110"/>
        <end position="1130"/>
    </location>
</feature>
<keyword evidence="2" id="KW-0472">Membrane</keyword>
<feature type="transmembrane region" description="Helical" evidence="2">
    <location>
        <begin position="949"/>
        <end position="968"/>
    </location>
</feature>
<feature type="transmembrane region" description="Helical" evidence="2">
    <location>
        <begin position="180"/>
        <end position="204"/>
    </location>
</feature>
<organism evidence="4 5">
    <name type="scientific">Sistotremastrum suecicum HHB10207 ss-3</name>
    <dbReference type="NCBI Taxonomy" id="1314776"/>
    <lineage>
        <taxon>Eukaryota</taxon>
        <taxon>Fungi</taxon>
        <taxon>Dikarya</taxon>
        <taxon>Basidiomycota</taxon>
        <taxon>Agaricomycotina</taxon>
        <taxon>Agaricomycetes</taxon>
        <taxon>Sistotremastrales</taxon>
        <taxon>Sistotremastraceae</taxon>
        <taxon>Sistotremastrum</taxon>
    </lineage>
</organism>
<evidence type="ECO:0000259" key="3">
    <source>
        <dbReference type="Pfam" id="PF02714"/>
    </source>
</evidence>
<feature type="region of interest" description="Disordered" evidence="1">
    <location>
        <begin position="439"/>
        <end position="467"/>
    </location>
</feature>
<feature type="transmembrane region" description="Helical" evidence="2">
    <location>
        <begin position="1070"/>
        <end position="1090"/>
    </location>
</feature>
<evidence type="ECO:0000313" key="5">
    <source>
        <dbReference type="Proteomes" id="UP000076798"/>
    </source>
</evidence>
<feature type="transmembrane region" description="Helical" evidence="2">
    <location>
        <begin position="1040"/>
        <end position="1064"/>
    </location>
</feature>
<evidence type="ECO:0000256" key="2">
    <source>
        <dbReference type="SAM" id="Phobius"/>
    </source>
</evidence>
<dbReference type="Pfam" id="PF02714">
    <property type="entry name" value="RSN1_7TM"/>
    <property type="match status" value="1"/>
</dbReference>
<accession>A0A166JBR2</accession>
<dbReference type="OrthoDB" id="2591106at2759"/>
<feature type="transmembrane region" description="Helical" evidence="2">
    <location>
        <begin position="854"/>
        <end position="880"/>
    </location>
</feature>
<feature type="region of interest" description="Disordered" evidence="1">
    <location>
        <begin position="643"/>
        <end position="753"/>
    </location>
</feature>
<dbReference type="InterPro" id="IPR003864">
    <property type="entry name" value="CSC1/OSCA1-like_7TM"/>
</dbReference>
<dbReference type="EMBL" id="KV428004">
    <property type="protein sequence ID" value="KZT44573.1"/>
    <property type="molecule type" value="Genomic_DNA"/>
</dbReference>
<feature type="transmembrane region" description="Helical" evidence="2">
    <location>
        <begin position="365"/>
        <end position="385"/>
    </location>
</feature>
<feature type="compositionally biased region" description="Polar residues" evidence="1">
    <location>
        <begin position="45"/>
        <end position="77"/>
    </location>
</feature>
<feature type="compositionally biased region" description="Basic and acidic residues" evidence="1">
    <location>
        <begin position="671"/>
        <end position="683"/>
    </location>
</feature>
<feature type="transmembrane region" description="Helical" evidence="2">
    <location>
        <begin position="1136"/>
        <end position="1154"/>
    </location>
</feature>
<feature type="transmembrane region" description="Helical" evidence="2">
    <location>
        <begin position="275"/>
        <end position="298"/>
    </location>
</feature>
<gene>
    <name evidence="4" type="ORF">SISSUDRAFT_1039112</name>
</gene>
<keyword evidence="2" id="KW-1133">Transmembrane helix</keyword>